<evidence type="ECO:0000256" key="3">
    <source>
        <dbReference type="ARBA" id="ARBA00022475"/>
    </source>
</evidence>
<feature type="transmembrane region" description="Helical" evidence="8">
    <location>
        <begin position="164"/>
        <end position="197"/>
    </location>
</feature>
<keyword evidence="5" id="KW-0769">Symport</keyword>
<dbReference type="InterPro" id="IPR020846">
    <property type="entry name" value="MFS_dom"/>
</dbReference>
<keyword evidence="6 8" id="KW-1133">Transmembrane helix</keyword>
<feature type="transmembrane region" description="Helical" evidence="8">
    <location>
        <begin position="390"/>
        <end position="409"/>
    </location>
</feature>
<feature type="transmembrane region" description="Helical" evidence="8">
    <location>
        <begin position="446"/>
        <end position="465"/>
    </location>
</feature>
<feature type="transmembrane region" description="Helical" evidence="8">
    <location>
        <begin position="233"/>
        <end position="256"/>
    </location>
</feature>
<dbReference type="Proteomes" id="UP001500034">
    <property type="component" value="Unassembled WGS sequence"/>
</dbReference>
<dbReference type="PANTHER" id="PTHR43528:SF1">
    <property type="entry name" value="ALPHA-KETOGLUTARATE PERMEASE"/>
    <property type="match status" value="1"/>
</dbReference>
<evidence type="ECO:0000313" key="11">
    <source>
        <dbReference type="Proteomes" id="UP001500034"/>
    </source>
</evidence>
<reference evidence="11" key="1">
    <citation type="journal article" date="2019" name="Int. J. Syst. Evol. Microbiol.">
        <title>The Global Catalogue of Microorganisms (GCM) 10K type strain sequencing project: providing services to taxonomists for standard genome sequencing and annotation.</title>
        <authorList>
            <consortium name="The Broad Institute Genomics Platform"/>
            <consortium name="The Broad Institute Genome Sequencing Center for Infectious Disease"/>
            <person name="Wu L."/>
            <person name="Ma J."/>
        </authorList>
    </citation>
    <scope>NUCLEOTIDE SEQUENCE [LARGE SCALE GENOMIC DNA]</scope>
    <source>
        <strain evidence="11">JCM 17027</strain>
    </source>
</reference>
<gene>
    <name evidence="10" type="primary">proP_1</name>
    <name evidence="10" type="ORF">GCM10022384_13730</name>
</gene>
<keyword evidence="7 8" id="KW-0472">Membrane</keyword>
<dbReference type="PANTHER" id="PTHR43528">
    <property type="entry name" value="ALPHA-KETOGLUTARATE PERMEASE"/>
    <property type="match status" value="1"/>
</dbReference>
<evidence type="ECO:0000256" key="8">
    <source>
        <dbReference type="SAM" id="Phobius"/>
    </source>
</evidence>
<protein>
    <submittedName>
        <fullName evidence="10">Glycine betaine/L-proline transporter ProP</fullName>
    </submittedName>
</protein>
<comment type="subcellular location">
    <subcellularLocation>
        <location evidence="1">Cell membrane</location>
        <topology evidence="1">Multi-pass membrane protein</topology>
    </subcellularLocation>
</comment>
<dbReference type="SUPFAM" id="SSF103473">
    <property type="entry name" value="MFS general substrate transporter"/>
    <property type="match status" value="1"/>
</dbReference>
<sequence length="544" mass="58119">MAPGSGSGMRRTIIAAQNSLRGIVVRQQKGGGAVNAKPDGGSGPLGRVKMPSTVARLPQQVREELTRRLRRNKRAFGEDDVQIVEGPLLKRAVGASALGNCMEWFDFGVYSYLAATLGKVFFPGASPTAQVISSFATFAAAFVVRPLGGLVFGPLGDRVGRQKVLATTMILMAIGTFSIGLIPSYASIGIAAPILLLLARMLQGFSTGGEYGGATTFVAEYSPDRRRGFLSSWLDFGTFVGYALGSALVTVLNLALTDGQMLDWGWRVPFLIAGPLGLIGLYMRLKLEESPAFQQQLDEHEKSLAQESAGSEFKTIIRKHWRPLLICMGLVLLYNVTNYMVTGYLPTYQTETLGRSSGFADVLVLIGMVWIVLLITFLGRLSDHVGRRPLYAVGAIAMIVLAVPAFLLLKADGTWAPVAGILLLATLLACFAAPSAATLPALFPTAVRYAAMGIGFNFAVAAFGGTTPLLTEALVSVTGDAMMPAYYLMVAGVIGLVTVRFLPESSQVPLHGSQPMVGSRQEQAELITTSKDLYSFSKDRSGTR</sequence>
<evidence type="ECO:0000256" key="4">
    <source>
        <dbReference type="ARBA" id="ARBA00022692"/>
    </source>
</evidence>
<dbReference type="InterPro" id="IPR051084">
    <property type="entry name" value="H+-coupled_symporters"/>
</dbReference>
<comment type="caution">
    <text evidence="10">The sequence shown here is derived from an EMBL/GenBank/DDBJ whole genome shotgun (WGS) entry which is preliminary data.</text>
</comment>
<feature type="transmembrane region" description="Helical" evidence="8">
    <location>
        <begin position="268"/>
        <end position="285"/>
    </location>
</feature>
<feature type="transmembrane region" description="Helical" evidence="8">
    <location>
        <begin position="485"/>
        <end position="502"/>
    </location>
</feature>
<name>A0ABP7PDN4_9ACTN</name>
<feature type="transmembrane region" description="Helical" evidence="8">
    <location>
        <begin position="324"/>
        <end position="345"/>
    </location>
</feature>
<evidence type="ECO:0000256" key="6">
    <source>
        <dbReference type="ARBA" id="ARBA00022989"/>
    </source>
</evidence>
<dbReference type="CDD" id="cd17366">
    <property type="entry name" value="MFS_ProP"/>
    <property type="match status" value="1"/>
</dbReference>
<evidence type="ECO:0000256" key="2">
    <source>
        <dbReference type="ARBA" id="ARBA00022448"/>
    </source>
</evidence>
<keyword evidence="3" id="KW-1003">Cell membrane</keyword>
<dbReference type="InterPro" id="IPR005828">
    <property type="entry name" value="MFS_sugar_transport-like"/>
</dbReference>
<keyword evidence="4 8" id="KW-0812">Transmembrane</keyword>
<dbReference type="PROSITE" id="PS00217">
    <property type="entry name" value="SUGAR_TRANSPORT_2"/>
    <property type="match status" value="1"/>
</dbReference>
<feature type="transmembrane region" description="Helical" evidence="8">
    <location>
        <begin position="357"/>
        <end position="378"/>
    </location>
</feature>
<proteinExistence type="predicted"/>
<evidence type="ECO:0000256" key="7">
    <source>
        <dbReference type="ARBA" id="ARBA00023136"/>
    </source>
</evidence>
<dbReference type="InterPro" id="IPR005829">
    <property type="entry name" value="Sugar_transporter_CS"/>
</dbReference>
<evidence type="ECO:0000313" key="10">
    <source>
        <dbReference type="EMBL" id="GAA3962784.1"/>
    </source>
</evidence>
<feature type="transmembrane region" description="Helical" evidence="8">
    <location>
        <begin position="120"/>
        <end position="144"/>
    </location>
</feature>
<accession>A0ABP7PDN4</accession>
<evidence type="ECO:0000256" key="1">
    <source>
        <dbReference type="ARBA" id="ARBA00004651"/>
    </source>
</evidence>
<organism evidence="10 11">
    <name type="scientific">Streptomyces marokkonensis</name>
    <dbReference type="NCBI Taxonomy" id="324855"/>
    <lineage>
        <taxon>Bacteria</taxon>
        <taxon>Bacillati</taxon>
        <taxon>Actinomycetota</taxon>
        <taxon>Actinomycetes</taxon>
        <taxon>Kitasatosporales</taxon>
        <taxon>Streptomycetaceae</taxon>
        <taxon>Streptomyces</taxon>
    </lineage>
</organism>
<keyword evidence="11" id="KW-1185">Reference proteome</keyword>
<evidence type="ECO:0000256" key="5">
    <source>
        <dbReference type="ARBA" id="ARBA00022847"/>
    </source>
</evidence>
<dbReference type="PROSITE" id="PS00216">
    <property type="entry name" value="SUGAR_TRANSPORT_1"/>
    <property type="match status" value="1"/>
</dbReference>
<feature type="domain" description="Major facilitator superfamily (MFS) profile" evidence="9">
    <location>
        <begin position="92"/>
        <end position="507"/>
    </location>
</feature>
<dbReference type="Pfam" id="PF00083">
    <property type="entry name" value="Sugar_tr"/>
    <property type="match status" value="1"/>
</dbReference>
<dbReference type="EMBL" id="BAABCQ010000018">
    <property type="protein sequence ID" value="GAA3962784.1"/>
    <property type="molecule type" value="Genomic_DNA"/>
</dbReference>
<dbReference type="Gene3D" id="1.20.1250.20">
    <property type="entry name" value="MFS general substrate transporter like domains"/>
    <property type="match status" value="2"/>
</dbReference>
<dbReference type="InterPro" id="IPR036259">
    <property type="entry name" value="MFS_trans_sf"/>
</dbReference>
<keyword evidence="2" id="KW-0813">Transport</keyword>
<evidence type="ECO:0000259" key="9">
    <source>
        <dbReference type="PROSITE" id="PS50850"/>
    </source>
</evidence>
<dbReference type="NCBIfam" id="NF007927">
    <property type="entry name" value="PRK10642.1"/>
    <property type="match status" value="1"/>
</dbReference>
<feature type="transmembrane region" description="Helical" evidence="8">
    <location>
        <begin position="415"/>
        <end position="434"/>
    </location>
</feature>
<dbReference type="PROSITE" id="PS50850">
    <property type="entry name" value="MFS"/>
    <property type="match status" value="1"/>
</dbReference>